<comment type="caution">
    <text evidence="1">The sequence shown here is derived from an EMBL/GenBank/DDBJ whole genome shotgun (WGS) entry which is preliminary data.</text>
</comment>
<name>A0ABS0VSJ2_PSEVE</name>
<keyword evidence="2" id="KW-1185">Reference proteome</keyword>
<organism evidence="1 2">
    <name type="scientific">Pseudomonas veronii</name>
    <dbReference type="NCBI Taxonomy" id="76761"/>
    <lineage>
        <taxon>Bacteria</taxon>
        <taxon>Pseudomonadati</taxon>
        <taxon>Pseudomonadota</taxon>
        <taxon>Gammaproteobacteria</taxon>
        <taxon>Pseudomonadales</taxon>
        <taxon>Pseudomonadaceae</taxon>
        <taxon>Pseudomonas</taxon>
    </lineage>
</organism>
<evidence type="ECO:0000313" key="2">
    <source>
        <dbReference type="Proteomes" id="UP000614123"/>
    </source>
</evidence>
<proteinExistence type="predicted"/>
<sequence length="88" mass="9841">MQISFGDCLAHVFYTITTLISIDIIGLPSEINNSRLFLLASRISKVLAWRMAAPAVFDHDSRSAIQHPGKPAWQSPDRLRKITIDHLG</sequence>
<evidence type="ECO:0000313" key="1">
    <source>
        <dbReference type="EMBL" id="MBI6653338.1"/>
    </source>
</evidence>
<dbReference type="Proteomes" id="UP000614123">
    <property type="component" value="Unassembled WGS sequence"/>
</dbReference>
<accession>A0ABS0VSJ2</accession>
<dbReference type="EMBL" id="JAEILD010000207">
    <property type="protein sequence ID" value="MBI6653338.1"/>
    <property type="molecule type" value="Genomic_DNA"/>
</dbReference>
<gene>
    <name evidence="1" type="ORF">YA0849_30710</name>
</gene>
<reference evidence="1 2" key="1">
    <citation type="submission" date="2020-12" db="EMBL/GenBank/DDBJ databases">
        <title>Comparative genomic insights into the epidemiology and virulence of plant pathogenic Pseudomonads from Turkey.</title>
        <authorList>
            <person name="Dillon M."/>
            <person name="Ruiz-Bedoya T."/>
            <person name="Bendalovic-Torma C."/>
            <person name="Guttman K.M."/>
            <person name="Kwak H."/>
            <person name="Middleton M.A."/>
            <person name="Wang P.W."/>
            <person name="Horuz S."/>
            <person name="Aysan Y."/>
            <person name="Guttman D.S."/>
        </authorList>
    </citation>
    <scope>NUCLEOTIDE SEQUENCE [LARGE SCALE GENOMIC DNA]</scope>
    <source>
        <strain evidence="1 2">S4_EA_3a</strain>
    </source>
</reference>
<protein>
    <submittedName>
        <fullName evidence="1">Uncharacterized protein</fullName>
    </submittedName>
</protein>